<dbReference type="InterPro" id="IPR014581">
    <property type="entry name" value="UCP033303"/>
</dbReference>
<dbReference type="Pfam" id="PF07040">
    <property type="entry name" value="DUF1326"/>
    <property type="match status" value="1"/>
</dbReference>
<evidence type="ECO:0000313" key="2">
    <source>
        <dbReference type="Proteomes" id="UP001302719"/>
    </source>
</evidence>
<dbReference type="AlphaFoldDB" id="A0AA96GCF4"/>
<dbReference type="Proteomes" id="UP001302719">
    <property type="component" value="Chromosome"/>
</dbReference>
<dbReference type="EMBL" id="CP116967">
    <property type="protein sequence ID" value="WNM57455.1"/>
    <property type="molecule type" value="Genomic_DNA"/>
</dbReference>
<reference evidence="1 2" key="1">
    <citation type="submission" date="2023-01" db="EMBL/GenBank/DDBJ databases">
        <title>Cultivation and genomic characterization of new, ubiquitous marine nitrite-oxidizing bacteria from the Nitrospirales.</title>
        <authorList>
            <person name="Mueller A.J."/>
            <person name="Daebeler A."/>
            <person name="Herbold C.W."/>
            <person name="Kirkegaard R.H."/>
            <person name="Daims H."/>
        </authorList>
    </citation>
    <scope>NUCLEOTIDE SEQUENCE [LARGE SCALE GENOMIC DNA]</scope>
    <source>
        <strain evidence="1 2">VA</strain>
    </source>
</reference>
<accession>A0AA96GCF4</accession>
<dbReference type="RefSeq" id="WP_312641952.1">
    <property type="nucleotide sequence ID" value="NZ_CP116967.1"/>
</dbReference>
<dbReference type="InterPro" id="IPR009758">
    <property type="entry name" value="DUF1326"/>
</dbReference>
<dbReference type="KEGG" id="nall:PP769_16000"/>
<name>A0AA96GCF4_9BACT</name>
<organism evidence="1 2">
    <name type="scientific">Candidatus Nitrospira allomarina</name>
    <dbReference type="NCBI Taxonomy" id="3020900"/>
    <lineage>
        <taxon>Bacteria</taxon>
        <taxon>Pseudomonadati</taxon>
        <taxon>Nitrospirota</taxon>
        <taxon>Nitrospiria</taxon>
        <taxon>Nitrospirales</taxon>
        <taxon>Nitrospiraceae</taxon>
        <taxon>Nitrospira</taxon>
    </lineage>
</organism>
<dbReference type="PIRSF" id="PIRSF033303">
    <property type="entry name" value="UCP033303"/>
    <property type="match status" value="1"/>
</dbReference>
<gene>
    <name evidence="1" type="ORF">PP769_16000</name>
</gene>
<keyword evidence="2" id="KW-1185">Reference proteome</keyword>
<sequence length="211" mass="23031">MADQWMLRGVEFANCNCTYGCGCQFNAPSTNGFCEAMGSGHIEEGYFNDTRLDGLNYVMLLHWPGEIAQGNGTQQILIDARADALQREALRKILHGEATAPGATHFFVFNSTMSNVLEPQFVPIDLSIDVEARQATVNVPGLVESKGTPISNPHTGRDHRARIQLPEGFEYTVAEVGNGSTKAQAGITLNLSNSYGQFNILHMNQDGVIRN</sequence>
<proteinExistence type="predicted"/>
<protein>
    <submittedName>
        <fullName evidence="1">DUF1326 domain-containing protein</fullName>
    </submittedName>
</protein>
<evidence type="ECO:0000313" key="1">
    <source>
        <dbReference type="EMBL" id="WNM57455.1"/>
    </source>
</evidence>